<name>T2DL48_ALTMD</name>
<dbReference type="EMBL" id="CP001103">
    <property type="protein sequence ID" value="AGV54086.1"/>
    <property type="molecule type" value="Genomic_DNA"/>
</dbReference>
<dbReference type="KEGG" id="amc:MADE_000001022590"/>
<evidence type="ECO:0000313" key="3">
    <source>
        <dbReference type="Proteomes" id="UP000001870"/>
    </source>
</evidence>
<protein>
    <submittedName>
        <fullName evidence="2">Uncharacterized protein</fullName>
    </submittedName>
</protein>
<gene>
    <name evidence="2" type="ORF">MADE_000001022590</name>
</gene>
<feature type="transmembrane region" description="Helical" evidence="1">
    <location>
        <begin position="21"/>
        <end position="38"/>
    </location>
</feature>
<reference evidence="2 3" key="1">
    <citation type="journal article" date="2008" name="ISME J.">
        <title>Comparative genomics of two ecotypes of the marine planktonic copiotroph Alteromonas macleodii suggests alternative lifestyles associated with different kinds of particulate organic matter.</title>
        <authorList>
            <person name="Ivars-Martinez E."/>
            <person name="Martin-Cuadrado A.B."/>
            <person name="D'Auria G."/>
            <person name="Mira A."/>
            <person name="Ferriera S."/>
            <person name="Johnson J."/>
            <person name="Friedman R."/>
            <person name="Rodriguez-Valera F."/>
        </authorList>
    </citation>
    <scope>NUCLEOTIDE SEQUENCE [LARGE SCALE GENOMIC DNA]</scope>
    <source>
        <strain evidence="3">DSM 17117 / CIP 110805 / LMG 28347 / Deep ecotype</strain>
    </source>
</reference>
<keyword evidence="1" id="KW-0812">Transmembrane</keyword>
<accession>T2DL48</accession>
<sequence>MIKSGKLSVTTRFQGRKLEMVYVRLFINVSIALAINLNKKATKYQSLK</sequence>
<evidence type="ECO:0000313" key="2">
    <source>
        <dbReference type="EMBL" id="AGV54086.1"/>
    </source>
</evidence>
<reference evidence="2 3" key="2">
    <citation type="journal article" date="2015" name="Antonie Van Leeuwenhoek">
        <title>Ecophysiological diversity of a novel member of the genus Alteromonas, and description of Alteromonas mediterranea sp. nov.</title>
        <authorList>
            <person name="Ivanova E.P."/>
            <person name="Lopez-Perez M."/>
            <person name="Zabalos M."/>
            <person name="Nguyen S.H."/>
            <person name="Webb H.K."/>
            <person name="Ryan J."/>
            <person name="Lagutin K."/>
            <person name="Vyssotski M."/>
            <person name="Crawford R.J."/>
            <person name="Rodriguez-Valera F."/>
        </authorList>
    </citation>
    <scope>NUCLEOTIDE SEQUENCE [LARGE SCALE GENOMIC DNA]</scope>
    <source>
        <strain evidence="3">DSM 17117 / CIP 110805 / LMG 28347 / Deep ecotype</strain>
    </source>
</reference>
<dbReference type="Proteomes" id="UP000001870">
    <property type="component" value="Chromosome"/>
</dbReference>
<dbReference type="AlphaFoldDB" id="T2DL48"/>
<keyword evidence="1" id="KW-1133">Transmembrane helix</keyword>
<organism evidence="2 3">
    <name type="scientific">Alteromonas mediterranea (strain DSM 17117 / CIP 110805 / LMG 28347 / Deep ecotype)</name>
    <dbReference type="NCBI Taxonomy" id="1774373"/>
    <lineage>
        <taxon>Bacteria</taxon>
        <taxon>Pseudomonadati</taxon>
        <taxon>Pseudomonadota</taxon>
        <taxon>Gammaproteobacteria</taxon>
        <taxon>Alteromonadales</taxon>
        <taxon>Alteromonadaceae</taxon>
        <taxon>Alteromonas/Salinimonas group</taxon>
        <taxon>Alteromonas</taxon>
    </lineage>
</organism>
<evidence type="ECO:0000256" key="1">
    <source>
        <dbReference type="SAM" id="Phobius"/>
    </source>
</evidence>
<keyword evidence="1" id="KW-0472">Membrane</keyword>
<keyword evidence="3" id="KW-1185">Reference proteome</keyword>
<proteinExistence type="predicted"/>
<dbReference type="HOGENOM" id="CLU_3148731_0_0_6"/>